<feature type="transmembrane region" description="Helical" evidence="1">
    <location>
        <begin position="227"/>
        <end position="252"/>
    </location>
</feature>
<name>A0A6G4QUI7_9CAUL</name>
<keyword evidence="1" id="KW-1133">Transmembrane helix</keyword>
<feature type="transmembrane region" description="Helical" evidence="1">
    <location>
        <begin position="80"/>
        <end position="103"/>
    </location>
</feature>
<feature type="transmembrane region" description="Helical" evidence="1">
    <location>
        <begin position="142"/>
        <end position="163"/>
    </location>
</feature>
<organism evidence="2">
    <name type="scientific">Caulobacter sp. 602-2</name>
    <dbReference type="NCBI Taxonomy" id="2710887"/>
    <lineage>
        <taxon>Bacteria</taxon>
        <taxon>Pseudomonadati</taxon>
        <taxon>Pseudomonadota</taxon>
        <taxon>Alphaproteobacteria</taxon>
        <taxon>Caulobacterales</taxon>
        <taxon>Caulobacteraceae</taxon>
        <taxon>Caulobacter</taxon>
    </lineage>
</organism>
<proteinExistence type="predicted"/>
<feature type="transmembrane region" description="Helical" evidence="1">
    <location>
        <begin position="115"/>
        <end position="135"/>
    </location>
</feature>
<comment type="caution">
    <text evidence="2">The sequence shown here is derived from an EMBL/GenBank/DDBJ whole genome shotgun (WGS) entry which is preliminary data.</text>
</comment>
<reference evidence="2" key="1">
    <citation type="submission" date="2020-02" db="EMBL/GenBank/DDBJ databases">
        <authorList>
            <person name="Gao J."/>
            <person name="Sun J."/>
        </authorList>
    </citation>
    <scope>NUCLEOTIDE SEQUENCE</scope>
    <source>
        <strain evidence="2">602-2</strain>
    </source>
</reference>
<keyword evidence="1" id="KW-0812">Transmembrane</keyword>
<feature type="transmembrane region" description="Helical" evidence="1">
    <location>
        <begin position="169"/>
        <end position="192"/>
    </location>
</feature>
<protein>
    <recommendedName>
        <fullName evidence="3">Glycerophosphoryl diester phosphodiesterase membrane domain-containing protein</fullName>
    </recommendedName>
</protein>
<dbReference type="AlphaFoldDB" id="A0A6G4QUI7"/>
<evidence type="ECO:0008006" key="3">
    <source>
        <dbReference type="Google" id="ProtNLM"/>
    </source>
</evidence>
<gene>
    <name evidence="2" type="ORF">G5B46_05760</name>
</gene>
<dbReference type="RefSeq" id="WP_165256929.1">
    <property type="nucleotide sequence ID" value="NZ_JAAKGT010000002.1"/>
</dbReference>
<dbReference type="EMBL" id="JAAKGT010000002">
    <property type="protein sequence ID" value="NGM49107.1"/>
    <property type="molecule type" value="Genomic_DNA"/>
</dbReference>
<evidence type="ECO:0000313" key="2">
    <source>
        <dbReference type="EMBL" id="NGM49107.1"/>
    </source>
</evidence>
<sequence>MAKKFSAASAAVSGWALVGRKPLAVVVWGAVILLGLFLPAVLLCLPVFDLFAEMMRTMPLGGEAADQEAMARIMAMQSRLSLVNIGMMVVQVVAPTIVMAAAFRTVLRPDEARGFFLRVGAAEGWMMLVGLILSFGGNIAAIAAMLPGIALGLIAFLVMAIAGDNEAGAVVGVVVGVLGVIAGVLALLWALLRLSMALPMTFAERRFMLFESWALTKGQSLRLLGMLLLVGLTLLAAQLVIGAIVIGVVAFAGPGLAKTLPSARTAAEVLALVWPIAVVIAPLAAIAQAVVLVVCATPLASVYRALKAGDEVEAAA</sequence>
<feature type="transmembrane region" description="Helical" evidence="1">
    <location>
        <begin position="272"/>
        <end position="297"/>
    </location>
</feature>
<feature type="transmembrane region" description="Helical" evidence="1">
    <location>
        <begin position="26"/>
        <end position="48"/>
    </location>
</feature>
<accession>A0A6G4QUI7</accession>
<evidence type="ECO:0000256" key="1">
    <source>
        <dbReference type="SAM" id="Phobius"/>
    </source>
</evidence>
<keyword evidence="1" id="KW-0472">Membrane</keyword>